<name>A0A917MFA4_9SPHI</name>
<dbReference type="InterPro" id="IPR000653">
    <property type="entry name" value="DegT/StrS_aminotransferase"/>
</dbReference>
<dbReference type="InterPro" id="IPR015424">
    <property type="entry name" value="PyrdxlP-dep_Trfase"/>
</dbReference>
<dbReference type="AlphaFoldDB" id="A0A917MFA4"/>
<proteinExistence type="inferred from homology"/>
<comment type="caution">
    <text evidence="3">The sequence shown here is derived from an EMBL/GenBank/DDBJ whole genome shotgun (WGS) entry which is preliminary data.</text>
</comment>
<gene>
    <name evidence="3" type="primary">rifK</name>
    <name evidence="3" type="ORF">GCM10007415_44250</name>
</gene>
<dbReference type="InterPro" id="IPR015421">
    <property type="entry name" value="PyrdxlP-dep_Trfase_major"/>
</dbReference>
<sequence length="452" mass="49591">MDISRRKFIVSSSVLGAGMVASPMVFGKRVSVAGKPAILGGEPMLAQKVWPKWPRWNPATDEKHVVEVLRSGVWSRAKVTQRFEEKWAKTIGTNRCLTVVNGTNALITALTNFGVGPGDEVILPPYTFIAVPLAVLAVGAMPIFADVELKTFQLDPDQVAQKITQRTKAILAVHIAGVSVDMDRIMALAKERNLIVIEDACQAHLAEYGGKRLGSIGHAGCFSFQNSKNLPIGEGGAVVSNNGDFMDRCYSYHNLGLPYGSMVGIVSASSVLAGTKIRLTEYQAAIGLALLERLDEETIIRDENAQYLSSMLSDVPGIYPMELYEKANKGAYHLYPFRYVEAEFGGLSREQFMKALRAEGVPCSSGYAVLTDQPYLKDAFDSPLYQHVYPKEQLDFDAYVVANRCPNNETLCKEQAVWFTQNLLLGPKADMELIATAITRIHQHAAQVADIK</sequence>
<dbReference type="CDD" id="cd00616">
    <property type="entry name" value="AHBA_syn"/>
    <property type="match status" value="1"/>
</dbReference>
<organism evidence="3 4">
    <name type="scientific">Parapedobacter pyrenivorans</name>
    <dbReference type="NCBI Taxonomy" id="1305674"/>
    <lineage>
        <taxon>Bacteria</taxon>
        <taxon>Pseudomonadati</taxon>
        <taxon>Bacteroidota</taxon>
        <taxon>Sphingobacteriia</taxon>
        <taxon>Sphingobacteriales</taxon>
        <taxon>Sphingobacteriaceae</taxon>
        <taxon>Parapedobacter</taxon>
    </lineage>
</organism>
<comment type="similarity">
    <text evidence="1 2">Belongs to the DegT/DnrJ/EryC1 family.</text>
</comment>
<dbReference type="Pfam" id="PF01041">
    <property type="entry name" value="DegT_DnrJ_EryC1"/>
    <property type="match status" value="1"/>
</dbReference>
<dbReference type="SUPFAM" id="SSF53383">
    <property type="entry name" value="PLP-dependent transferases"/>
    <property type="match status" value="1"/>
</dbReference>
<protein>
    <submittedName>
        <fullName evidence="3">3-amino-5-hydroxybenzoate synthase</fullName>
    </submittedName>
</protein>
<dbReference type="InterPro" id="IPR015422">
    <property type="entry name" value="PyrdxlP-dep_Trfase_small"/>
</dbReference>
<dbReference type="GO" id="GO:0000271">
    <property type="term" value="P:polysaccharide biosynthetic process"/>
    <property type="evidence" value="ECO:0007669"/>
    <property type="project" value="TreeGrafter"/>
</dbReference>
<dbReference type="EMBL" id="BMER01000006">
    <property type="protein sequence ID" value="GGH03252.1"/>
    <property type="molecule type" value="Genomic_DNA"/>
</dbReference>
<evidence type="ECO:0000256" key="1">
    <source>
        <dbReference type="ARBA" id="ARBA00037999"/>
    </source>
</evidence>
<keyword evidence="4" id="KW-1185">Reference proteome</keyword>
<keyword evidence="2" id="KW-0663">Pyridoxal phosphate</keyword>
<evidence type="ECO:0000256" key="2">
    <source>
        <dbReference type="RuleBase" id="RU004508"/>
    </source>
</evidence>
<accession>A0A917MFA4</accession>
<dbReference type="GO" id="GO:0030170">
    <property type="term" value="F:pyridoxal phosphate binding"/>
    <property type="evidence" value="ECO:0007669"/>
    <property type="project" value="TreeGrafter"/>
</dbReference>
<dbReference type="InterPro" id="IPR006311">
    <property type="entry name" value="TAT_signal"/>
</dbReference>
<dbReference type="Gene3D" id="3.40.640.10">
    <property type="entry name" value="Type I PLP-dependent aspartate aminotransferase-like (Major domain)"/>
    <property type="match status" value="1"/>
</dbReference>
<dbReference type="RefSeq" id="WP_188508297.1">
    <property type="nucleotide sequence ID" value="NZ_BMER01000006.1"/>
</dbReference>
<dbReference type="PANTHER" id="PTHR30244">
    <property type="entry name" value="TRANSAMINASE"/>
    <property type="match status" value="1"/>
</dbReference>
<reference evidence="3" key="2">
    <citation type="submission" date="2020-09" db="EMBL/GenBank/DDBJ databases">
        <authorList>
            <person name="Sun Q."/>
            <person name="Zhou Y."/>
        </authorList>
    </citation>
    <scope>NUCLEOTIDE SEQUENCE</scope>
    <source>
        <strain evidence="3">CGMCC 1.12195</strain>
    </source>
</reference>
<dbReference type="GO" id="GO:0008483">
    <property type="term" value="F:transaminase activity"/>
    <property type="evidence" value="ECO:0007669"/>
    <property type="project" value="TreeGrafter"/>
</dbReference>
<dbReference type="Gene3D" id="3.90.1150.10">
    <property type="entry name" value="Aspartate Aminotransferase, domain 1"/>
    <property type="match status" value="1"/>
</dbReference>
<evidence type="ECO:0000313" key="4">
    <source>
        <dbReference type="Proteomes" id="UP000660862"/>
    </source>
</evidence>
<evidence type="ECO:0000313" key="3">
    <source>
        <dbReference type="EMBL" id="GGH03252.1"/>
    </source>
</evidence>
<reference evidence="3" key="1">
    <citation type="journal article" date="2014" name="Int. J. Syst. Evol. Microbiol.">
        <title>Complete genome sequence of Corynebacterium casei LMG S-19264T (=DSM 44701T), isolated from a smear-ripened cheese.</title>
        <authorList>
            <consortium name="US DOE Joint Genome Institute (JGI-PGF)"/>
            <person name="Walter F."/>
            <person name="Albersmeier A."/>
            <person name="Kalinowski J."/>
            <person name="Ruckert C."/>
        </authorList>
    </citation>
    <scope>NUCLEOTIDE SEQUENCE</scope>
    <source>
        <strain evidence="3">CGMCC 1.12195</strain>
    </source>
</reference>
<dbReference type="PROSITE" id="PS51318">
    <property type="entry name" value="TAT"/>
    <property type="match status" value="1"/>
</dbReference>
<dbReference type="PANTHER" id="PTHR30244:SF34">
    <property type="entry name" value="DTDP-4-AMINO-4,6-DIDEOXYGALACTOSE TRANSAMINASE"/>
    <property type="match status" value="1"/>
</dbReference>
<dbReference type="Proteomes" id="UP000660862">
    <property type="component" value="Unassembled WGS sequence"/>
</dbReference>